<evidence type="ECO:0000256" key="4">
    <source>
        <dbReference type="ARBA" id="ARBA00013044"/>
    </source>
</evidence>
<gene>
    <name evidence="8" type="ORF">CAUJ_LOCUS11061</name>
</gene>
<evidence type="ECO:0000256" key="3">
    <source>
        <dbReference type="ARBA" id="ARBA00009678"/>
    </source>
</evidence>
<dbReference type="InterPro" id="IPR002013">
    <property type="entry name" value="SAC_dom"/>
</dbReference>
<organism evidence="8 9">
    <name type="scientific">Caenorhabditis auriculariae</name>
    <dbReference type="NCBI Taxonomy" id="2777116"/>
    <lineage>
        <taxon>Eukaryota</taxon>
        <taxon>Metazoa</taxon>
        <taxon>Ecdysozoa</taxon>
        <taxon>Nematoda</taxon>
        <taxon>Chromadorea</taxon>
        <taxon>Rhabditida</taxon>
        <taxon>Rhabditina</taxon>
        <taxon>Rhabditomorpha</taxon>
        <taxon>Rhabditoidea</taxon>
        <taxon>Rhabditidae</taxon>
        <taxon>Peloderinae</taxon>
        <taxon>Caenorhabditis</taxon>
    </lineage>
</organism>
<dbReference type="Gene3D" id="3.60.10.10">
    <property type="entry name" value="Endonuclease/exonuclease/phosphatase"/>
    <property type="match status" value="1"/>
</dbReference>
<evidence type="ECO:0000256" key="1">
    <source>
        <dbReference type="ARBA" id="ARBA00001786"/>
    </source>
</evidence>
<comment type="catalytic activity">
    <reaction evidence="1">
        <text>a 1,2-diacyl-sn-glycero-3-phospho-(1D-myo-inositol-4,5-bisphosphate) + H2O = a 1,2-diacyl-sn-glycero-3-phospho-(1D-myo-inositol 4-phosphate) + phosphate</text>
        <dbReference type="Rhea" id="RHEA:22764"/>
        <dbReference type="ChEBI" id="CHEBI:15377"/>
        <dbReference type="ChEBI" id="CHEBI:43474"/>
        <dbReference type="ChEBI" id="CHEBI:58178"/>
        <dbReference type="ChEBI" id="CHEBI:58456"/>
        <dbReference type="EC" id="3.1.3.36"/>
    </reaction>
</comment>
<dbReference type="SUPFAM" id="SSF56219">
    <property type="entry name" value="DNase I-like"/>
    <property type="match status" value="1"/>
</dbReference>
<dbReference type="InterPro" id="IPR046985">
    <property type="entry name" value="IP5"/>
</dbReference>
<evidence type="ECO:0000259" key="7">
    <source>
        <dbReference type="PROSITE" id="PS50275"/>
    </source>
</evidence>
<dbReference type="Pfam" id="PF02383">
    <property type="entry name" value="Syja_N"/>
    <property type="match status" value="1"/>
</dbReference>
<dbReference type="PANTHER" id="PTHR11200">
    <property type="entry name" value="INOSITOL 5-PHOSPHATASE"/>
    <property type="match status" value="1"/>
</dbReference>
<comment type="caution">
    <text evidence="8">The sequence shown here is derived from an EMBL/GenBank/DDBJ whole genome shotgun (WGS) entry which is preliminary data.</text>
</comment>
<evidence type="ECO:0000256" key="2">
    <source>
        <dbReference type="ARBA" id="ARBA00008943"/>
    </source>
</evidence>
<feature type="region of interest" description="Disordered" evidence="6">
    <location>
        <begin position="1046"/>
        <end position="1115"/>
    </location>
</feature>
<keyword evidence="5" id="KW-0378">Hydrolase</keyword>
<dbReference type="InterPro" id="IPR015047">
    <property type="entry name" value="SYNJ1/2_RRM"/>
</dbReference>
<comment type="similarity">
    <text evidence="2">Belongs to the synaptojanin family.</text>
</comment>
<dbReference type="PANTHER" id="PTHR11200:SF257">
    <property type="entry name" value="PHOSPHOINOSITIDE 5-PHOSPHATASE"/>
    <property type="match status" value="1"/>
</dbReference>
<evidence type="ECO:0000256" key="6">
    <source>
        <dbReference type="SAM" id="MobiDB-lite"/>
    </source>
</evidence>
<dbReference type="FunFam" id="3.60.10.10:FF:000113">
    <property type="entry name" value="CRE-UNC-26 protein"/>
    <property type="match status" value="1"/>
</dbReference>
<sequence length="1115" mass="123888">MSVRGVRIWRRTNAQLPPSLLVEKNGVLGSLLFQESAIATLDSDSTEVERRTYSKVCDTYGILGVLNVSKDESVLVAVTGVLSVGQLHGADILKVTNVEFISLRTYGHAEAVDPRLIDLQRLLASQMFYFSSSSTFDLTRSSQHRDSHDGSDARFFWNRCLHFSFDRYGVDTSQWLLKCMAGSVLVRVVYVGAKTGRLALISRLSCERVGTRFNVRGANYLGCVANFVETEQLLIFDDKECSFLQIRGSIPLFWEQPGVQVGSHKVKLRAFETSTPAYHRHLAQLKCRYGDVTMVNLLGRKEGERVLGDAFRTQHKNSRYANSVDFVDFDYHAQMRISKDAVNMLKKRLLDCLKTFGFYLSVDKVISRRQSGIVRTNCLDCLDRTNAVQTMIGLHICREQVASLCLDAGKVNLEQRVEEILRDLWQKNGDQCSNIYAGTGALDGRSKFKDASRSLARTIQNNLMDGAKQESFDLFLAGAPYDSRMFDRACNLLPPSLIQEYADAVSQLVERAPAIADPHPIKIFVGTWNVNGGKNIHNVAFRNESSLNNWIFASSRLVAVDDEEAADIVAIGVEELVDLNASNLVKASTTNQRLWCDSIRKALSEKAPYLLIGSEQLVGVCLYLFARPRISPFLKDFAVASVKTGMGGATGNKGSVAFRVVLYSTSICFVCSHFAAGQNEVRDRNDDFTTALRKIRFPLGRDIESHDVIFWLGDFNYRINLSGEEVKQAVRMNDFQKLLEHDQLTQQKAQGATFVGFNEGPLRFAPTYKYDTFSDDYDTSEKCRAPAWTDRVLWREQRAQADTRLLSYDRAELKTSDHRPVGANFLVNTYKVDSAKCIELVEDVIESMGPPDGTIIVNFVGKQRFPPAMFPPVHEKLKELGVRVLLSKFENGDLWIVVNSGESALAAMSMDGLKIEGETLKVKLRSPDWAYALKPQLSELDLASAAFESTSEEETARQSGAMFEFEDDEDDDKISVSNISLYSTAPSTTTTLAPERPRPPSARSDAISIANLDWPAEDGPATLSTSMPSRASSASLANSTWYEHVPPIAAPPAHQPTSNATPPPPPQRLLQQQLCQAPPPPPRNTSQAPPLPTRPAPPPPPPRPQPLIPPRPAGF</sequence>
<dbReference type="GO" id="GO:0098793">
    <property type="term" value="C:presynapse"/>
    <property type="evidence" value="ECO:0007669"/>
    <property type="project" value="GOC"/>
</dbReference>
<dbReference type="InterPro" id="IPR012677">
    <property type="entry name" value="Nucleotide-bd_a/b_plait_sf"/>
</dbReference>
<feature type="domain" description="SAC" evidence="7">
    <location>
        <begin position="119"/>
        <end position="438"/>
    </location>
</feature>
<dbReference type="SMART" id="SM00128">
    <property type="entry name" value="IPPc"/>
    <property type="match status" value="1"/>
</dbReference>
<dbReference type="Gene3D" id="3.30.70.330">
    <property type="match status" value="1"/>
</dbReference>
<dbReference type="Pfam" id="PF22669">
    <property type="entry name" value="Exo_endo_phos2"/>
    <property type="match status" value="1"/>
</dbReference>
<dbReference type="PROSITE" id="PS50275">
    <property type="entry name" value="SAC"/>
    <property type="match status" value="1"/>
</dbReference>
<protein>
    <recommendedName>
        <fullName evidence="4">phosphoinositide 5-phosphatase</fullName>
        <ecNumber evidence="4">3.1.3.36</ecNumber>
    </recommendedName>
</protein>
<dbReference type="Pfam" id="PF08952">
    <property type="entry name" value="DUF1866"/>
    <property type="match status" value="1"/>
</dbReference>
<dbReference type="GO" id="GO:0048488">
    <property type="term" value="P:synaptic vesicle endocytosis"/>
    <property type="evidence" value="ECO:0007669"/>
    <property type="project" value="TreeGrafter"/>
</dbReference>
<dbReference type="InterPro" id="IPR036691">
    <property type="entry name" value="Endo/exonu/phosph_ase_sf"/>
</dbReference>
<comment type="similarity">
    <text evidence="3">In the central section; belongs to the inositol 1,4,5-trisphosphate 5-phosphatase family.</text>
</comment>
<dbReference type="GO" id="GO:0046856">
    <property type="term" value="P:phosphatidylinositol dephosphorylation"/>
    <property type="evidence" value="ECO:0007669"/>
    <property type="project" value="InterPro"/>
</dbReference>
<evidence type="ECO:0000256" key="5">
    <source>
        <dbReference type="ARBA" id="ARBA00022801"/>
    </source>
</evidence>
<feature type="compositionally biased region" description="Pro residues" evidence="6">
    <location>
        <begin position="1077"/>
        <end position="1115"/>
    </location>
</feature>
<dbReference type="GO" id="GO:0004439">
    <property type="term" value="F:phosphatidylinositol-4,5-bisphosphate 5-phosphatase activity"/>
    <property type="evidence" value="ECO:0007669"/>
    <property type="project" value="UniProtKB-EC"/>
</dbReference>
<dbReference type="AlphaFoldDB" id="A0A8S1HJD0"/>
<dbReference type="OrthoDB" id="1925875at2759"/>
<evidence type="ECO:0000313" key="9">
    <source>
        <dbReference type="Proteomes" id="UP000835052"/>
    </source>
</evidence>
<name>A0A8S1HJD0_9PELO</name>
<dbReference type="Proteomes" id="UP000835052">
    <property type="component" value="Unassembled WGS sequence"/>
</dbReference>
<dbReference type="EMBL" id="CAJGYM010000051">
    <property type="protein sequence ID" value="CAD6195142.1"/>
    <property type="molecule type" value="Genomic_DNA"/>
</dbReference>
<proteinExistence type="inferred from homology"/>
<evidence type="ECO:0000313" key="8">
    <source>
        <dbReference type="EMBL" id="CAD6195142.1"/>
    </source>
</evidence>
<feature type="region of interest" description="Disordered" evidence="6">
    <location>
        <begin position="948"/>
        <end position="970"/>
    </location>
</feature>
<accession>A0A8S1HJD0</accession>
<keyword evidence="9" id="KW-1185">Reference proteome</keyword>
<dbReference type="InterPro" id="IPR000300">
    <property type="entry name" value="IPPc"/>
</dbReference>
<dbReference type="SMART" id="SM01165">
    <property type="entry name" value="DUF1866"/>
    <property type="match status" value="1"/>
</dbReference>
<reference evidence="8" key="1">
    <citation type="submission" date="2020-10" db="EMBL/GenBank/DDBJ databases">
        <authorList>
            <person name="Kikuchi T."/>
        </authorList>
    </citation>
    <scope>NUCLEOTIDE SEQUENCE</scope>
    <source>
        <strain evidence="8">NKZ352</strain>
    </source>
</reference>
<dbReference type="EC" id="3.1.3.36" evidence="4"/>